<evidence type="ECO:0000313" key="3">
    <source>
        <dbReference type="Proteomes" id="UP000663444"/>
    </source>
</evidence>
<dbReference type="SUPFAM" id="SSF56281">
    <property type="entry name" value="Metallo-hydrolase/oxidoreductase"/>
    <property type="match status" value="1"/>
</dbReference>
<dbReference type="RefSeq" id="WP_203386737.1">
    <property type="nucleotide sequence ID" value="NZ_CP064781.1"/>
</dbReference>
<dbReference type="PANTHER" id="PTHR43041:SF1">
    <property type="entry name" value="METALLO-BETA-LACTAMASE DOMAIN-CONTAINING PROTEIN"/>
    <property type="match status" value="1"/>
</dbReference>
<dbReference type="Gene3D" id="3.60.15.10">
    <property type="entry name" value="Ribonuclease Z/Hydroxyacylglutathione hydrolase-like"/>
    <property type="match status" value="1"/>
</dbReference>
<feature type="domain" description="Metallo-beta-lactamase" evidence="1">
    <location>
        <begin position="30"/>
        <end position="220"/>
    </location>
</feature>
<dbReference type="Pfam" id="PF19583">
    <property type="entry name" value="ODP"/>
    <property type="match status" value="1"/>
</dbReference>
<dbReference type="InterPro" id="IPR001279">
    <property type="entry name" value="Metallo-B-lactamas"/>
</dbReference>
<dbReference type="EMBL" id="CP064781">
    <property type="protein sequence ID" value="QRJ63208.1"/>
    <property type="molecule type" value="Genomic_DNA"/>
</dbReference>
<proteinExistence type="predicted"/>
<sequence length="246" mass="27320">MKTTQTFFEAGSHKWTAIVRDPAKPGYLIDTNEYLVQHAGQGLLLDPGGAEIFPAVFSALSAEFDPSRLAGIFASHQDPDIISSLALWLEFNPQMKCYVSWLWASFIPHFGGTAETFVALPDEGMAIPLAGLPLQAVPAHYLHSSGNLHLYDKQAKILFSGDVGAALLPADRQGLFVEDFAAHIRHADAFHRRWMGSNEAKRQWCERVSQLDIDMLCPQHGAIYRGGDVQRFINWFDELRVGVARA</sequence>
<protein>
    <submittedName>
        <fullName evidence="2">MBL fold metallo-hydrolase</fullName>
    </submittedName>
</protein>
<dbReference type="SMART" id="SM00849">
    <property type="entry name" value="Lactamase_B"/>
    <property type="match status" value="1"/>
</dbReference>
<keyword evidence="3" id="KW-1185">Reference proteome</keyword>
<accession>A0A974PXB2</accession>
<evidence type="ECO:0000313" key="2">
    <source>
        <dbReference type="EMBL" id="QRJ63208.1"/>
    </source>
</evidence>
<name>A0A974PXB2_9RHOO</name>
<gene>
    <name evidence="2" type="ORF">IWH25_15865</name>
</gene>
<reference evidence="2" key="1">
    <citation type="submission" date="2020-11" db="EMBL/GenBank/DDBJ databases">
        <title>Azospira restricta DSM 18626 genome sequence.</title>
        <authorList>
            <person name="Moe W.M."/>
        </authorList>
    </citation>
    <scope>NUCLEOTIDE SEQUENCE</scope>
    <source>
        <strain evidence="2">DSM 18626</strain>
    </source>
</reference>
<dbReference type="InterPro" id="IPR045761">
    <property type="entry name" value="ODP_dom"/>
</dbReference>
<dbReference type="AlphaFoldDB" id="A0A974PXB2"/>
<organism evidence="2 3">
    <name type="scientific">Azospira restricta</name>
    <dbReference type="NCBI Taxonomy" id="404405"/>
    <lineage>
        <taxon>Bacteria</taxon>
        <taxon>Pseudomonadati</taxon>
        <taxon>Pseudomonadota</taxon>
        <taxon>Betaproteobacteria</taxon>
        <taxon>Rhodocyclales</taxon>
        <taxon>Rhodocyclaceae</taxon>
        <taxon>Azospira</taxon>
    </lineage>
</organism>
<dbReference type="CDD" id="cd07709">
    <property type="entry name" value="flavodiiron_proteins_MBL-fold"/>
    <property type="match status" value="1"/>
</dbReference>
<dbReference type="InterPro" id="IPR036866">
    <property type="entry name" value="RibonucZ/Hydroxyglut_hydro"/>
</dbReference>
<evidence type="ECO:0000259" key="1">
    <source>
        <dbReference type="SMART" id="SM00849"/>
    </source>
</evidence>
<dbReference type="KEGG" id="ares:IWH25_15865"/>
<dbReference type="Proteomes" id="UP000663444">
    <property type="component" value="Chromosome"/>
</dbReference>
<dbReference type="PANTHER" id="PTHR43041">
    <property type="entry name" value="HYDROLASE, METALLO-BETA-LACTAMASE SUPERFAMILY"/>
    <property type="match status" value="1"/>
</dbReference>